<dbReference type="Pfam" id="PF13508">
    <property type="entry name" value="Acetyltransf_7"/>
    <property type="match status" value="1"/>
</dbReference>
<dbReference type="InterPro" id="IPR000182">
    <property type="entry name" value="GNAT_dom"/>
</dbReference>
<dbReference type="PANTHER" id="PTHR36449:SF1">
    <property type="entry name" value="ACETYLTRANSFERASE"/>
    <property type="match status" value="1"/>
</dbReference>
<keyword evidence="1" id="KW-0678">Repressor</keyword>
<dbReference type="OrthoDB" id="9793394at2"/>
<dbReference type="AlphaFoldDB" id="A0A560HII8"/>
<comment type="catalytic activity">
    <reaction evidence="5">
        <text>glycyl-tRNA(Gly) + acetyl-CoA = N-acetylglycyl-tRNA(Gly) + CoA + H(+)</text>
        <dbReference type="Rhea" id="RHEA:81867"/>
        <dbReference type="Rhea" id="RHEA-COMP:9683"/>
        <dbReference type="Rhea" id="RHEA-COMP:19766"/>
        <dbReference type="ChEBI" id="CHEBI:15378"/>
        <dbReference type="ChEBI" id="CHEBI:57287"/>
        <dbReference type="ChEBI" id="CHEBI:57288"/>
        <dbReference type="ChEBI" id="CHEBI:78522"/>
        <dbReference type="ChEBI" id="CHEBI:232036"/>
    </reaction>
</comment>
<dbReference type="GO" id="GO:0016747">
    <property type="term" value="F:acyltransferase activity, transferring groups other than amino-acyl groups"/>
    <property type="evidence" value="ECO:0007669"/>
    <property type="project" value="InterPro"/>
</dbReference>
<evidence type="ECO:0000256" key="1">
    <source>
        <dbReference type="ARBA" id="ARBA00022491"/>
    </source>
</evidence>
<evidence type="ECO:0000256" key="2">
    <source>
        <dbReference type="ARBA" id="ARBA00022649"/>
    </source>
</evidence>
<dbReference type="PANTHER" id="PTHR36449">
    <property type="entry name" value="ACETYLTRANSFERASE-RELATED"/>
    <property type="match status" value="1"/>
</dbReference>
<evidence type="ECO:0000256" key="4">
    <source>
        <dbReference type="ARBA" id="ARBA00023315"/>
    </source>
</evidence>
<evidence type="ECO:0000259" key="6">
    <source>
        <dbReference type="PROSITE" id="PS51186"/>
    </source>
</evidence>
<evidence type="ECO:0000256" key="3">
    <source>
        <dbReference type="ARBA" id="ARBA00022679"/>
    </source>
</evidence>
<evidence type="ECO:0000256" key="5">
    <source>
        <dbReference type="ARBA" id="ARBA00049880"/>
    </source>
</evidence>
<dbReference type="EMBL" id="VITT01000062">
    <property type="protein sequence ID" value="TWB46265.1"/>
    <property type="molecule type" value="Genomic_DNA"/>
</dbReference>
<accession>A0A560HII8</accession>
<dbReference type="Proteomes" id="UP000318050">
    <property type="component" value="Unassembled WGS sequence"/>
</dbReference>
<feature type="domain" description="N-acetyltransferase" evidence="6">
    <location>
        <begin position="2"/>
        <end position="164"/>
    </location>
</feature>
<keyword evidence="2" id="KW-1277">Toxin-antitoxin system</keyword>
<dbReference type="CDD" id="cd04301">
    <property type="entry name" value="NAT_SF"/>
    <property type="match status" value="1"/>
</dbReference>
<dbReference type="Gene3D" id="3.40.630.30">
    <property type="match status" value="1"/>
</dbReference>
<protein>
    <submittedName>
        <fullName evidence="7">N-acetyltransferase YhbS</fullName>
    </submittedName>
</protein>
<keyword evidence="3" id="KW-0808">Transferase</keyword>
<keyword evidence="4" id="KW-0012">Acyltransferase</keyword>
<name>A0A560HII8_9PROT</name>
<evidence type="ECO:0000313" key="8">
    <source>
        <dbReference type="Proteomes" id="UP000318050"/>
    </source>
</evidence>
<gene>
    <name evidence="7" type="ORF">FBZ92_1623</name>
</gene>
<proteinExistence type="predicted"/>
<evidence type="ECO:0000313" key="7">
    <source>
        <dbReference type="EMBL" id="TWB46265.1"/>
    </source>
</evidence>
<organism evidence="7 8">
    <name type="scientific">Nitrospirillum amazonense</name>
    <dbReference type="NCBI Taxonomy" id="28077"/>
    <lineage>
        <taxon>Bacteria</taxon>
        <taxon>Pseudomonadati</taxon>
        <taxon>Pseudomonadota</taxon>
        <taxon>Alphaproteobacteria</taxon>
        <taxon>Rhodospirillales</taxon>
        <taxon>Azospirillaceae</taxon>
        <taxon>Nitrospirillum</taxon>
    </lineage>
</organism>
<dbReference type="InterPro" id="IPR016181">
    <property type="entry name" value="Acyl_CoA_acyltransferase"/>
</dbReference>
<comment type="caution">
    <text evidence="7">The sequence shown here is derived from an EMBL/GenBank/DDBJ whole genome shotgun (WGS) entry which is preliminary data.</text>
</comment>
<reference evidence="7 8" key="1">
    <citation type="submission" date="2019-06" db="EMBL/GenBank/DDBJ databases">
        <title>Genomic Encyclopedia of Type Strains, Phase IV (KMG-V): Genome sequencing to study the core and pangenomes of soil and plant-associated prokaryotes.</title>
        <authorList>
            <person name="Whitman W."/>
        </authorList>
    </citation>
    <scope>NUCLEOTIDE SEQUENCE [LARGE SCALE GENOMIC DNA]</scope>
    <source>
        <strain evidence="7 8">BR 11140</strain>
    </source>
</reference>
<sequence>MARLSPPRPLAADDDRGAFDCGRGSLNQWFRRHAWRNQESGASRISVLREDETGVIVGYVSLSAAQIARDYLPKSARRNQPDPLPAILLGQLAIDQRHQGQGYARSLLFFALSTAVRLSREIGCFAVLTHPLDEGVRAFYRRYGFEDLPFDPRRSMIVRIVDLERNGF</sequence>
<dbReference type="PROSITE" id="PS51186">
    <property type="entry name" value="GNAT"/>
    <property type="match status" value="1"/>
</dbReference>
<dbReference type="SUPFAM" id="SSF55729">
    <property type="entry name" value="Acyl-CoA N-acyltransferases (Nat)"/>
    <property type="match status" value="1"/>
</dbReference>